<evidence type="ECO:0000259" key="3">
    <source>
        <dbReference type="PROSITE" id="PS50222"/>
    </source>
</evidence>
<feature type="domain" description="EF-hand" evidence="3">
    <location>
        <begin position="1407"/>
        <end position="1442"/>
    </location>
</feature>
<dbReference type="Gene3D" id="2.60.120.650">
    <property type="entry name" value="Cupin"/>
    <property type="match status" value="1"/>
</dbReference>
<dbReference type="InterPro" id="IPR050118">
    <property type="entry name" value="Pur/Pyrimidine_PRTase"/>
</dbReference>
<evidence type="ECO:0000256" key="1">
    <source>
        <dbReference type="ARBA" id="ARBA00022679"/>
    </source>
</evidence>
<organism evidence="4 5">
    <name type="scientific">Symbiodinium necroappetens</name>
    <dbReference type="NCBI Taxonomy" id="1628268"/>
    <lineage>
        <taxon>Eukaryota</taxon>
        <taxon>Sar</taxon>
        <taxon>Alveolata</taxon>
        <taxon>Dinophyceae</taxon>
        <taxon>Suessiales</taxon>
        <taxon>Symbiodiniaceae</taxon>
        <taxon>Symbiodinium</taxon>
    </lineage>
</organism>
<keyword evidence="2" id="KW-0660">Purine salvage</keyword>
<dbReference type="GO" id="GO:0006166">
    <property type="term" value="P:purine ribonucleoside salvage"/>
    <property type="evidence" value="ECO:0007669"/>
    <property type="project" value="UniProtKB-KW"/>
</dbReference>
<name>A0A813CEB3_9DINO</name>
<dbReference type="InterPro" id="IPR011992">
    <property type="entry name" value="EF-hand-dom_pair"/>
</dbReference>
<dbReference type="InterPro" id="IPR002048">
    <property type="entry name" value="EF_hand_dom"/>
</dbReference>
<accession>A0A813CEB3</accession>
<dbReference type="Pfam" id="PF00156">
    <property type="entry name" value="Pribosyltran"/>
    <property type="match status" value="2"/>
</dbReference>
<dbReference type="SUPFAM" id="SSF47473">
    <property type="entry name" value="EF-hand"/>
    <property type="match status" value="1"/>
</dbReference>
<gene>
    <name evidence="4" type="primary">xpt</name>
    <name evidence="4" type="ORF">SNEC2469_LOCUS34536</name>
</gene>
<dbReference type="EMBL" id="CAJNJA010095697">
    <property type="protein sequence ID" value="CAE7942109.1"/>
    <property type="molecule type" value="Genomic_DNA"/>
</dbReference>
<keyword evidence="1" id="KW-0808">Transferase</keyword>
<dbReference type="CDD" id="cd06223">
    <property type="entry name" value="PRTases_typeI"/>
    <property type="match status" value="4"/>
</dbReference>
<dbReference type="PANTHER" id="PTHR43864">
    <property type="entry name" value="HYPOXANTHINE/GUANINE PHOSPHORIBOSYLTRANSFERASE"/>
    <property type="match status" value="1"/>
</dbReference>
<reference evidence="4" key="1">
    <citation type="submission" date="2021-02" db="EMBL/GenBank/DDBJ databases">
        <authorList>
            <person name="Dougan E. K."/>
            <person name="Rhodes N."/>
            <person name="Thang M."/>
            <person name="Chan C."/>
        </authorList>
    </citation>
    <scope>NUCLEOTIDE SEQUENCE</scope>
</reference>
<dbReference type="GO" id="GO:0016740">
    <property type="term" value="F:transferase activity"/>
    <property type="evidence" value="ECO:0007669"/>
    <property type="project" value="UniProtKB-KW"/>
</dbReference>
<dbReference type="SUPFAM" id="SSF53271">
    <property type="entry name" value="PRTase-like"/>
    <property type="match status" value="4"/>
</dbReference>
<dbReference type="PROSITE" id="PS50222">
    <property type="entry name" value="EF_HAND_2"/>
    <property type="match status" value="1"/>
</dbReference>
<dbReference type="Gene3D" id="3.40.50.2020">
    <property type="match status" value="4"/>
</dbReference>
<comment type="caution">
    <text evidence="4">The sequence shown here is derived from an EMBL/GenBank/DDBJ whole genome shotgun (WGS) entry which is preliminary data.</text>
</comment>
<evidence type="ECO:0000313" key="4">
    <source>
        <dbReference type="EMBL" id="CAE7942109.1"/>
    </source>
</evidence>
<evidence type="ECO:0000256" key="2">
    <source>
        <dbReference type="ARBA" id="ARBA00022726"/>
    </source>
</evidence>
<dbReference type="Proteomes" id="UP000601435">
    <property type="component" value="Unassembled WGS sequence"/>
</dbReference>
<dbReference type="InterPro" id="IPR000836">
    <property type="entry name" value="PRTase_dom"/>
</dbReference>
<evidence type="ECO:0000313" key="5">
    <source>
        <dbReference type="Proteomes" id="UP000601435"/>
    </source>
</evidence>
<dbReference type="PANTHER" id="PTHR43864:SF1">
    <property type="entry name" value="XANTHINE PHOSPHORIBOSYLTRANSFERASE"/>
    <property type="match status" value="1"/>
</dbReference>
<dbReference type="SUPFAM" id="SSF51197">
    <property type="entry name" value="Clavaminate synthase-like"/>
    <property type="match status" value="1"/>
</dbReference>
<keyword evidence="5" id="KW-1185">Reference proteome</keyword>
<proteinExistence type="predicted"/>
<dbReference type="OrthoDB" id="363185at2759"/>
<sequence length="1583" mass="173399">MALEVQSLALNALTKRIQDEAEVLPDGILRVADFLNYRVDPVLMDSCGALLANRLMDAKPTKILAGCSSQGLLPAVAASRHLEMPVVFAYPSVPETWNGDATFSATLQGRTHWVLSSAICAEDRVVIIDDVVSTGTTVSALKTICEKAGAKVVGVGAIIHNCLANGRGSPIEGKFESLAKVSKPSAGGPVDVKPCIAPAVQQQQLPEVVAADVLTERVMREGKVLPGNLLKVYSFVNHQVDTRLMDMCGQLLARVFAGFGVQKVLTAQTGGLPPAHAVATALRVPLVCARETHENDEVVMQTMYSAPSESFTKKKKLVLYVTKEALLPGEVVLVVDDFLATGTTGVALHRLVEQAKAEVTGMAFLVEKRFQDGRGKILRELPHLNGRIVSLACIEAMSTEGISLDCKVVGDCKPIQPADGKVMINRVLSSAQGHQGRGMINASSFLNHVVDTRLMDQAATLLAKRFVDSRATAVLTAEMSGVAPALALAIQLRVPLICARRELSKVMAVAGGTISAKVEGSTDSARGTLHIFRDHLRKDDAVLLIDDILGNGATTMALQNLCDQVGATVVGAGFLVEKVFQHGRGKILAARPQICDSIVALTKVLSMDDQGMKVFRCPEPARDTWVRVATDLVRRMSKEVEIDAAANAMKFRSVLGQHMSMDPVLLDACGDVLAAQFAGVTKVLTGAPVQGLSVAYVVARHSEVPMIFARNTVPLTMKGQRILSAQAPTGMFNVSGEFFGPSDRVLIADDFLASGQTALALKQICEEAGATIAGYAFLALNRTQLVGQRPASVALNSSGREALGAKVVVLADVVGIAAGRCEVKVAEWLQRAASTAVAESDGRLLDGVAVRFFEGSTLSGAFDVPVDLIEAGLRWPRPAGPRQRPVLIKEAFRALTSLSERLNQKELRKLATFTGFDGTDEDWSKEYASLCTEFGVTEEEGLGLAEFSKLVDDASEKGCICSDDELRELKQLYGDSDSEGPSEVWVGHAIVESADKFGDSLQVRFYLCEVSNTLGLPQELRSKEPTPGRSFLKQIGLNQRIKIKFNLSAYIKLQTCLLAVVSAGKKLFDIDLDTLTKPPLWEPTLEEYFPGQRGERDETGLPKPVVLTKPTREEFLFHARRGYPIIVSDWADGMTYAGWTCKDFAEKFPFGYMKAEYIHDLPGFDRKKHDTKVIDGELRFKLGSFKPDGKTWWHNYSRPASKKYADDPLKPKRGPYVWHVKDELSAKEKRIVQQRFEAPAFLQDPLNKAKMNRSFEVWFSPGGHCGAGAHADGYCESVVSLQLRGDKRWRKMMLPKMSFLDSFDEFDGGVYEAGKWEPDLGFLNQEKAAVIWPPGYLHETSTLPPADGECGSALTLQYAFPQPVQFLRAFLPRLSLSAEVGQCVAMAWSGYVTFEVGGISPSSKSKKMEEQLQKIMQLVDTDADGEITVQETVAWFGHRDSLALKRLPDPEFMKHKELVISFKAEDTVAYHDMNDDMKVSRQELWDSLVQWNVVRVRVTEGLKFLNQADRQGLEALERSLDYLRREPIGLPKSVRPEMEDIFRLGKGTKILPSLKRVHSISDSEFWSTARDAVEEIRSRRGEL</sequence>
<dbReference type="GO" id="GO:0005509">
    <property type="term" value="F:calcium ion binding"/>
    <property type="evidence" value="ECO:0007669"/>
    <property type="project" value="InterPro"/>
</dbReference>
<dbReference type="InterPro" id="IPR029057">
    <property type="entry name" value="PRTase-like"/>
</dbReference>
<dbReference type="Gene3D" id="1.10.238.10">
    <property type="entry name" value="EF-hand"/>
    <property type="match status" value="1"/>
</dbReference>
<protein>
    <submittedName>
        <fullName evidence="4">Xpt protein</fullName>
    </submittedName>
</protein>